<proteinExistence type="predicted"/>
<organism evidence="2 3">
    <name type="scientific">Mycobacterium kansasii</name>
    <dbReference type="NCBI Taxonomy" id="1768"/>
    <lineage>
        <taxon>Bacteria</taxon>
        <taxon>Bacillati</taxon>
        <taxon>Actinomycetota</taxon>
        <taxon>Actinomycetes</taxon>
        <taxon>Mycobacteriales</taxon>
        <taxon>Mycobacteriaceae</taxon>
        <taxon>Mycobacterium</taxon>
    </lineage>
</organism>
<dbReference type="EMBL" id="MVBM01000001">
    <property type="protein sequence ID" value="OOK83056.1"/>
    <property type="molecule type" value="Genomic_DNA"/>
</dbReference>
<dbReference type="AlphaFoldDB" id="A0A1V3XWB0"/>
<accession>A0A1V3XWB0</accession>
<evidence type="ECO:0000256" key="1">
    <source>
        <dbReference type="SAM" id="MobiDB-lite"/>
    </source>
</evidence>
<evidence type="ECO:0000313" key="2">
    <source>
        <dbReference type="EMBL" id="OOK83056.1"/>
    </source>
</evidence>
<evidence type="ECO:0000313" key="3">
    <source>
        <dbReference type="Proteomes" id="UP000189229"/>
    </source>
</evidence>
<comment type="caution">
    <text evidence="2">The sequence shown here is derived from an EMBL/GenBank/DDBJ whole genome shotgun (WGS) entry which is preliminary data.</text>
</comment>
<reference evidence="2 3" key="1">
    <citation type="submission" date="2017-02" db="EMBL/GenBank/DDBJ databases">
        <title>Complete genome sequences of Mycobacterium kansasii strains isolated from rhesus macaques.</title>
        <authorList>
            <person name="Panda A."/>
            <person name="Nagaraj S."/>
            <person name="Zhao X."/>
            <person name="Tettelin H."/>
            <person name="Detolla L.J."/>
        </authorList>
    </citation>
    <scope>NUCLEOTIDE SEQUENCE [LARGE SCALE GENOMIC DNA]</scope>
    <source>
        <strain evidence="2 3">11-3813</strain>
    </source>
</reference>
<gene>
    <name evidence="2" type="ORF">BZL30_0560</name>
</gene>
<feature type="region of interest" description="Disordered" evidence="1">
    <location>
        <begin position="82"/>
        <end position="112"/>
    </location>
</feature>
<dbReference type="Proteomes" id="UP000189229">
    <property type="component" value="Unassembled WGS sequence"/>
</dbReference>
<sequence length="112" mass="12315">MLTAGVWLATLSARTPAELAVLAGCMLPVAVLARSARRTNAGRWRFRIGWLVGDGGARHAATGRWRVGASVHLAFRDHQGRTCRGGRDAGRRQRKRGRATCWLMPAPSRRRS</sequence>
<protein>
    <submittedName>
        <fullName evidence="2">Uncharacterized protein</fullName>
    </submittedName>
</protein>
<feature type="compositionally biased region" description="Basic and acidic residues" evidence="1">
    <location>
        <begin position="82"/>
        <end position="91"/>
    </location>
</feature>
<name>A0A1V3XWB0_MYCKA</name>